<dbReference type="SUPFAM" id="SSF160631">
    <property type="entry name" value="SMI1/KNR4-like"/>
    <property type="match status" value="1"/>
</dbReference>
<dbReference type="InterPro" id="IPR018958">
    <property type="entry name" value="Knr4/Smi1-like_dom"/>
</dbReference>
<evidence type="ECO:0000313" key="3">
    <source>
        <dbReference type="Proteomes" id="UP000035350"/>
    </source>
</evidence>
<dbReference type="PATRIC" id="fig|1396.433.peg.2740"/>
<protein>
    <recommendedName>
        <fullName evidence="1">Knr4/Smi1-like domain-containing protein</fullName>
    </recommendedName>
</protein>
<sequence length="170" mass="19612">MMGRGYEMRKDLEWEYADAEVSETKIKEIGLQLGFQLPQDYIDCVKINGGASVLPEEFNVGNVERCFGSLFSFDEESSEYIVKKYEIYKPTLPQKVFPIAIDPAGNLMCLDYKNNTENPIVVFWEHENAGEKEMLMRQEGLTEAQIEELARENVFFVANTFTEFLSKLHD</sequence>
<organism evidence="2 3">
    <name type="scientific">Bacillus wiedmannii</name>
    <dbReference type="NCBI Taxonomy" id="1890302"/>
    <lineage>
        <taxon>Bacteria</taxon>
        <taxon>Bacillati</taxon>
        <taxon>Bacillota</taxon>
        <taxon>Bacilli</taxon>
        <taxon>Bacillales</taxon>
        <taxon>Bacillaceae</taxon>
        <taxon>Bacillus</taxon>
        <taxon>Bacillus cereus group</taxon>
    </lineage>
</organism>
<reference evidence="2 3" key="1">
    <citation type="journal article" date="2015" name="Genome Announc.">
        <title>Next-Generation Whole-Genome Sequencing of Eight Strains of Bacillus cereus, Isolated from Food.</title>
        <authorList>
            <person name="Krawczyk A.O."/>
            <person name="de Jong A."/>
            <person name="Eijlander R.T."/>
            <person name="Berendsen E.M."/>
            <person name="Holsappel S."/>
            <person name="Wells-Bennik M.H."/>
            <person name="Kuipers O.P."/>
        </authorList>
    </citation>
    <scope>NUCLEOTIDE SEQUENCE [LARGE SCALE GENOMIC DNA]</scope>
    <source>
        <strain evidence="2 3">B4147</strain>
    </source>
</reference>
<dbReference type="Gene3D" id="3.40.1580.10">
    <property type="entry name" value="SMI1/KNR4-like"/>
    <property type="match status" value="1"/>
</dbReference>
<comment type="caution">
    <text evidence="2">The sequence shown here is derived from an EMBL/GenBank/DDBJ whole genome shotgun (WGS) entry which is preliminary data.</text>
</comment>
<evidence type="ECO:0000313" key="2">
    <source>
        <dbReference type="EMBL" id="KKZ99274.1"/>
    </source>
</evidence>
<feature type="domain" description="Knr4/Smi1-like" evidence="1">
    <location>
        <begin position="20"/>
        <end position="167"/>
    </location>
</feature>
<dbReference type="SMART" id="SM00860">
    <property type="entry name" value="SMI1_KNR4"/>
    <property type="match status" value="1"/>
</dbReference>
<dbReference type="EMBL" id="LCYN01000004">
    <property type="protein sequence ID" value="KKZ99274.1"/>
    <property type="molecule type" value="Genomic_DNA"/>
</dbReference>
<dbReference type="Proteomes" id="UP000035350">
    <property type="component" value="Unassembled WGS sequence"/>
</dbReference>
<evidence type="ECO:0000259" key="1">
    <source>
        <dbReference type="SMART" id="SM00860"/>
    </source>
</evidence>
<dbReference type="Pfam" id="PF09346">
    <property type="entry name" value="SMI1_KNR4"/>
    <property type="match status" value="1"/>
</dbReference>
<reference evidence="3" key="2">
    <citation type="submission" date="2015-04" db="EMBL/GenBank/DDBJ databases">
        <title>Draft Genome Sequences of Eight Spore-Forming Food Isolates of Bacillus cereus Genome sequencing.</title>
        <authorList>
            <person name="Krawcyk A.O."/>
            <person name="de Jong A."/>
            <person name="Eijlander R.T."/>
            <person name="Berendsen E.M."/>
            <person name="Holsappel S."/>
            <person name="Wells-Bennik M."/>
            <person name="Kuipers O.P."/>
        </authorList>
    </citation>
    <scope>NUCLEOTIDE SEQUENCE [LARGE SCALE GENOMIC DNA]</scope>
    <source>
        <strain evidence="3">B4147</strain>
    </source>
</reference>
<gene>
    <name evidence="2" type="ORF">B4147_3858</name>
</gene>
<dbReference type="AlphaFoldDB" id="A0A0G8CIH2"/>
<accession>A0A0G8CIH2</accession>
<dbReference type="InterPro" id="IPR037883">
    <property type="entry name" value="Knr4/Smi1-like_sf"/>
</dbReference>
<proteinExistence type="predicted"/>
<name>A0A0G8CIH2_9BACI</name>